<dbReference type="KEGG" id="vg:63209510"/>
<proteinExistence type="predicted"/>
<evidence type="ECO:0000313" key="2">
    <source>
        <dbReference type="Proteomes" id="UP000231431"/>
    </source>
</evidence>
<dbReference type="InterPro" id="IPR046250">
    <property type="entry name" value="DUF6283"/>
</dbReference>
<name>A0A291IA21_9CAUD</name>
<keyword evidence="2" id="KW-1185">Reference proteome</keyword>
<dbReference type="GeneID" id="63209510"/>
<reference evidence="1 2" key="1">
    <citation type="submission" date="2017-06" db="EMBL/GenBank/DDBJ databases">
        <authorList>
            <person name="Herren C.D."/>
            <person name="Smith-Caldas M."/>
            <person name="Curl A.K."/>
            <person name="Carbajal J.A."/>
            <person name="Thornton M."/>
            <person name="Klein S."/>
            <person name="Atkinson C.A."/>
            <person name="Brown D."/>
            <person name="Clarkston C."/>
            <person name="Cox V.G."/>
            <person name="Helms T.L."/>
            <person name="Johnson B.M."/>
            <person name="Mosqueda S.M."/>
            <person name="Nichols J.M."/>
            <person name="Rafter T.E."/>
            <person name="Smith J.L."/>
            <person name="Snow J.A."/>
            <person name="Trosper K.M."/>
            <person name="Waner K.N."/>
            <person name="Zych M.G."/>
            <person name="Anderson M.S."/>
            <person name="Chang A.W."/>
            <person name="Martinez A.C."/>
            <person name="Vars S.J."/>
            <person name="Wagner K.E."/>
            <person name="Wiebe P.L."/>
            <person name="Williams T."/>
            <person name="Yanez C.P."/>
            <person name="Stoner T.H."/>
            <person name="Garlena R.A."/>
            <person name="Russell D.A."/>
            <person name="Pope W.H."/>
            <person name="Jacobs-Sera D."/>
            <person name="Hatfull G.F."/>
        </authorList>
    </citation>
    <scope>NUCLEOTIDE SEQUENCE [LARGE SCALE GENOMIC DNA]</scope>
</reference>
<protein>
    <submittedName>
        <fullName evidence="1">Uncharacterized protein</fullName>
    </submittedName>
</protein>
<dbReference type="RefSeq" id="YP_010012951.1">
    <property type="nucleotide sequence ID" value="NC_053507.1"/>
</dbReference>
<accession>A0A291IA21</accession>
<dbReference type="Proteomes" id="UP000231431">
    <property type="component" value="Segment"/>
</dbReference>
<dbReference type="EMBL" id="MF185728">
    <property type="protein sequence ID" value="ATG86524.1"/>
    <property type="molecule type" value="Genomic_DNA"/>
</dbReference>
<dbReference type="Pfam" id="PF19800">
    <property type="entry name" value="DUF6283"/>
    <property type="match status" value="1"/>
</dbReference>
<gene>
    <name evidence="1" type="primary">123</name>
    <name evidence="1" type="ORF">SEA_FINEMLUCIS_123</name>
</gene>
<sequence length="144" mass="15860">MSDINRPAPNPCASCPYRRDVPSGIWAEQEYVKLPQYDADMPYQPTGLFQCHQNERDDPQARLCAGWVGTHGPDNLLALRLAYAFGSMSPEELDATYDYSTPVPLFSSGAEAAAHGIECIDAPDEDAELAIAKIVKRRSDVRMA</sequence>
<organism evidence="1 2">
    <name type="scientific">Mycobacterium phage Finemlucis</name>
    <dbReference type="NCBI Taxonomy" id="2015844"/>
    <lineage>
        <taxon>Viruses</taxon>
        <taxon>Duplodnaviria</taxon>
        <taxon>Heunggongvirae</taxon>
        <taxon>Uroviricota</taxon>
        <taxon>Caudoviricetes</taxon>
        <taxon>Vilmaviridae</taxon>
        <taxon>Lclasvirinae</taxon>
        <taxon>Faithunavirus</taxon>
        <taxon>Faithunavirus finemlucis</taxon>
    </lineage>
</organism>
<evidence type="ECO:0000313" key="1">
    <source>
        <dbReference type="EMBL" id="ATG86524.1"/>
    </source>
</evidence>